<dbReference type="GeneTree" id="ENSGT01030000236568"/>
<dbReference type="GO" id="GO:0006952">
    <property type="term" value="P:defense response"/>
    <property type="evidence" value="ECO:0007669"/>
    <property type="project" value="InterPro"/>
</dbReference>
<name>A0A674JYS2_9SAUR</name>
<reference evidence="2" key="1">
    <citation type="submission" date="2025-08" db="UniProtKB">
        <authorList>
            <consortium name="Ensembl"/>
        </authorList>
    </citation>
    <scope>IDENTIFICATION</scope>
</reference>
<dbReference type="SUPFAM" id="SSF57392">
    <property type="entry name" value="Defensin-like"/>
    <property type="match status" value="1"/>
</dbReference>
<dbReference type="GO" id="GO:0005576">
    <property type="term" value="C:extracellular region"/>
    <property type="evidence" value="ECO:0007669"/>
    <property type="project" value="InterPro"/>
</dbReference>
<sequence>MVYSRIIGLIFPGLREWEIHLMKHAFSDRDIRGTARCLARGGGCYLFRCPPRTVLSGRCTRYNPCCRPQVRSGFYKGNITV</sequence>
<evidence type="ECO:0000313" key="2">
    <source>
        <dbReference type="Ensembl" id="ENSTMTP00000026535.1"/>
    </source>
</evidence>
<accession>A0A674JYS2</accession>
<dbReference type="FunCoup" id="A0A674JYS2">
    <property type="interactions" value="33"/>
</dbReference>
<evidence type="ECO:0000313" key="3">
    <source>
        <dbReference type="Proteomes" id="UP000472274"/>
    </source>
</evidence>
<keyword evidence="3" id="KW-1185">Reference proteome</keyword>
<proteinExistence type="predicted"/>
<evidence type="ECO:0000259" key="1">
    <source>
        <dbReference type="Pfam" id="PF00711"/>
    </source>
</evidence>
<feature type="domain" description="Beta-defensin-like" evidence="1">
    <location>
        <begin position="34"/>
        <end position="67"/>
    </location>
</feature>
<dbReference type="Proteomes" id="UP000472274">
    <property type="component" value="Unplaced"/>
</dbReference>
<dbReference type="AlphaFoldDB" id="A0A674JYS2"/>
<dbReference type="InParanoid" id="A0A674JYS2"/>
<protein>
    <recommendedName>
        <fullName evidence="1">Beta-defensin-like domain-containing protein</fullName>
    </recommendedName>
</protein>
<dbReference type="Ensembl" id="ENSTMTT00000027500.1">
    <property type="protein sequence ID" value="ENSTMTP00000026535.1"/>
    <property type="gene ID" value="ENSTMTG00000019408.1"/>
</dbReference>
<dbReference type="InterPro" id="IPR001855">
    <property type="entry name" value="Defensin_beta-like"/>
</dbReference>
<reference evidence="2" key="2">
    <citation type="submission" date="2025-09" db="UniProtKB">
        <authorList>
            <consortium name="Ensembl"/>
        </authorList>
    </citation>
    <scope>IDENTIFICATION</scope>
</reference>
<organism evidence="2 3">
    <name type="scientific">Terrapene triunguis</name>
    <name type="common">Three-toed box turtle</name>
    <dbReference type="NCBI Taxonomy" id="2587831"/>
    <lineage>
        <taxon>Eukaryota</taxon>
        <taxon>Metazoa</taxon>
        <taxon>Chordata</taxon>
        <taxon>Craniata</taxon>
        <taxon>Vertebrata</taxon>
        <taxon>Euteleostomi</taxon>
        <taxon>Archelosauria</taxon>
        <taxon>Testudinata</taxon>
        <taxon>Testudines</taxon>
        <taxon>Cryptodira</taxon>
        <taxon>Durocryptodira</taxon>
        <taxon>Testudinoidea</taxon>
        <taxon>Emydidae</taxon>
        <taxon>Terrapene</taxon>
    </lineage>
</organism>
<dbReference type="Pfam" id="PF00711">
    <property type="entry name" value="Defensin_beta"/>
    <property type="match status" value="1"/>
</dbReference>